<sequence>MSSPLQSSTLDGLPKQFVAAMRTLFDIMDDKRTGLVNFSDIENRWQDDGSKGLPKGVLESLRKVTPPNGMLTFERFCAGLKICLLRNQVERRNDKRPSEPTSRPPSAPLLDIDAPPKNWNTAAIRPNNVMSQQRTISMPQLLPERKDNGQAETVDLHAFEKPVPNINKPLYGPPKPPRTAIGINMDRAEIRTALQNWQMGLMMNDQENKTEKRPQQYTGLLRTGRSLGDGKAAVQNEIPVGGGIYQKKPNVRRREPRRHTLQNGIDYNMLKRMKQIEQEKDVLMQGLNAVEKAREWYLKQVAAVQEKMKYLGRMGHLEPWSEAQQEKLELQRARVFEVNRHLAALTDSWERGGLPLHMNLAVHHYPQSQDLSDRLKQQNRLLTEEVSKKSERISALEREKASLIQVLQMRSAPNRNGQEEAVF</sequence>
<dbReference type="AlphaFoldDB" id="A0A482VIA6"/>
<evidence type="ECO:0000313" key="5">
    <source>
        <dbReference type="Proteomes" id="UP000292052"/>
    </source>
</evidence>
<keyword evidence="5" id="KW-1185">Reference proteome</keyword>
<reference evidence="4 5" key="1">
    <citation type="submission" date="2017-03" db="EMBL/GenBank/DDBJ databases">
        <title>Genome of the blue death feigning beetle - Asbolus verrucosus.</title>
        <authorList>
            <person name="Rider S.D."/>
        </authorList>
    </citation>
    <scope>NUCLEOTIDE SEQUENCE [LARGE SCALE GENOMIC DNA]</scope>
    <source>
        <strain evidence="4">Butters</strain>
        <tissue evidence="4">Head and leg muscle</tissue>
    </source>
</reference>
<dbReference type="SUPFAM" id="SSF47473">
    <property type="entry name" value="EF-hand"/>
    <property type="match status" value="1"/>
</dbReference>
<feature type="coiled-coil region" evidence="1">
    <location>
        <begin position="372"/>
        <end position="399"/>
    </location>
</feature>
<evidence type="ECO:0000259" key="3">
    <source>
        <dbReference type="Pfam" id="PF25825"/>
    </source>
</evidence>
<dbReference type="Gene3D" id="1.10.287.450">
    <property type="entry name" value="Helix hairpin bin"/>
    <property type="match status" value="1"/>
</dbReference>
<dbReference type="InterPro" id="IPR026828">
    <property type="entry name" value="SAPC2_1/2"/>
</dbReference>
<evidence type="ECO:0000256" key="2">
    <source>
        <dbReference type="SAM" id="MobiDB-lite"/>
    </source>
</evidence>
<evidence type="ECO:0000313" key="4">
    <source>
        <dbReference type="EMBL" id="RZC32384.1"/>
    </source>
</evidence>
<comment type="caution">
    <text evidence="4">The sequence shown here is derived from an EMBL/GenBank/DDBJ whole genome shotgun (WGS) entry which is preliminary data.</text>
</comment>
<accession>A0A482VIA6</accession>
<gene>
    <name evidence="4" type="ORF">BDFB_001557</name>
</gene>
<dbReference type="Pfam" id="PF25825">
    <property type="entry name" value="SAPC2_N"/>
    <property type="match status" value="1"/>
</dbReference>
<feature type="domain" description="Suppressor APC" evidence="3">
    <location>
        <begin position="12"/>
        <end position="90"/>
    </location>
</feature>
<evidence type="ECO:0000256" key="1">
    <source>
        <dbReference type="SAM" id="Coils"/>
    </source>
</evidence>
<dbReference type="EMBL" id="QDEB01097751">
    <property type="protein sequence ID" value="RZC32384.1"/>
    <property type="molecule type" value="Genomic_DNA"/>
</dbReference>
<dbReference type="Pfam" id="PF11414">
    <property type="entry name" value="Suppressor_APC"/>
    <property type="match status" value="1"/>
</dbReference>
<feature type="region of interest" description="Disordered" evidence="2">
    <location>
        <begin position="91"/>
        <end position="116"/>
    </location>
</feature>
<name>A0A482VIA6_ASBVE</name>
<keyword evidence="1" id="KW-0175">Coiled coil</keyword>
<dbReference type="OrthoDB" id="10035013at2759"/>
<dbReference type="Proteomes" id="UP000292052">
    <property type="component" value="Unassembled WGS sequence"/>
</dbReference>
<proteinExistence type="predicted"/>
<protein>
    <submittedName>
        <fullName evidence="4">Suppressor APC domain-containing protein 2</fullName>
    </submittedName>
</protein>
<organism evidence="4 5">
    <name type="scientific">Asbolus verrucosus</name>
    <name type="common">Desert ironclad beetle</name>
    <dbReference type="NCBI Taxonomy" id="1661398"/>
    <lineage>
        <taxon>Eukaryota</taxon>
        <taxon>Metazoa</taxon>
        <taxon>Ecdysozoa</taxon>
        <taxon>Arthropoda</taxon>
        <taxon>Hexapoda</taxon>
        <taxon>Insecta</taxon>
        <taxon>Pterygota</taxon>
        <taxon>Neoptera</taxon>
        <taxon>Endopterygota</taxon>
        <taxon>Coleoptera</taxon>
        <taxon>Polyphaga</taxon>
        <taxon>Cucujiformia</taxon>
        <taxon>Tenebrionidae</taxon>
        <taxon>Pimeliinae</taxon>
        <taxon>Asbolus</taxon>
    </lineage>
</organism>
<dbReference type="InterPro" id="IPR057953">
    <property type="entry name" value="SAPC2_N"/>
</dbReference>
<dbReference type="PANTHER" id="PTHR14907:SF2">
    <property type="entry name" value="SUPPRESSOR APC DOMAIN-CONTAINING PROTEIN 2"/>
    <property type="match status" value="1"/>
</dbReference>
<dbReference type="InterPro" id="IPR011992">
    <property type="entry name" value="EF-hand-dom_pair"/>
</dbReference>
<dbReference type="PANTHER" id="PTHR14907">
    <property type="entry name" value="FI14130P"/>
    <property type="match status" value="1"/>
</dbReference>